<proteinExistence type="predicted"/>
<dbReference type="AlphaFoldDB" id="A0A2P2NNU9"/>
<dbReference type="EMBL" id="GGEC01063621">
    <property type="protein sequence ID" value="MBX44105.1"/>
    <property type="molecule type" value="Transcribed_RNA"/>
</dbReference>
<name>A0A2P2NNU9_RHIMU</name>
<sequence length="40" mass="4689">MCYATLCPIQIHKLLVSEAGRCYKSGLDLFFYFTRLVLHH</sequence>
<protein>
    <submittedName>
        <fullName evidence="1">Uncharacterized protein</fullName>
    </submittedName>
</protein>
<reference evidence="1" key="1">
    <citation type="submission" date="2018-02" db="EMBL/GenBank/DDBJ databases">
        <title>Rhizophora mucronata_Transcriptome.</title>
        <authorList>
            <person name="Meera S.P."/>
            <person name="Sreeshan A."/>
            <person name="Augustine A."/>
        </authorList>
    </citation>
    <scope>NUCLEOTIDE SEQUENCE</scope>
    <source>
        <tissue evidence="1">Leaf</tissue>
    </source>
</reference>
<evidence type="ECO:0000313" key="1">
    <source>
        <dbReference type="EMBL" id="MBX44105.1"/>
    </source>
</evidence>
<accession>A0A2P2NNU9</accession>
<organism evidence="1">
    <name type="scientific">Rhizophora mucronata</name>
    <name type="common">Asiatic mangrove</name>
    <dbReference type="NCBI Taxonomy" id="61149"/>
    <lineage>
        <taxon>Eukaryota</taxon>
        <taxon>Viridiplantae</taxon>
        <taxon>Streptophyta</taxon>
        <taxon>Embryophyta</taxon>
        <taxon>Tracheophyta</taxon>
        <taxon>Spermatophyta</taxon>
        <taxon>Magnoliopsida</taxon>
        <taxon>eudicotyledons</taxon>
        <taxon>Gunneridae</taxon>
        <taxon>Pentapetalae</taxon>
        <taxon>rosids</taxon>
        <taxon>fabids</taxon>
        <taxon>Malpighiales</taxon>
        <taxon>Rhizophoraceae</taxon>
        <taxon>Rhizophora</taxon>
    </lineage>
</organism>